<keyword evidence="2" id="KW-0812">Transmembrane</keyword>
<evidence type="ECO:0000259" key="4">
    <source>
        <dbReference type="Pfam" id="PF01103"/>
    </source>
</evidence>
<dbReference type="PANTHER" id="PTHR12815">
    <property type="entry name" value="SORTING AND ASSEMBLY MACHINERY SAMM50 PROTEIN FAMILY MEMBER"/>
    <property type="match status" value="1"/>
</dbReference>
<evidence type="ECO:0000313" key="6">
    <source>
        <dbReference type="Proteomes" id="UP000269157"/>
    </source>
</evidence>
<comment type="caution">
    <text evidence="5">The sequence shown here is derived from an EMBL/GenBank/DDBJ whole genome shotgun (WGS) entry which is preliminary data.</text>
</comment>
<dbReference type="PANTHER" id="PTHR12815:SF42">
    <property type="entry name" value="BACTERIAL SURFACE ANTIGEN (D15) DOMAIN-CONTAINING PROTEIN"/>
    <property type="match status" value="1"/>
</dbReference>
<keyword evidence="3" id="KW-0472">Membrane</keyword>
<keyword evidence="6" id="KW-1185">Reference proteome</keyword>
<dbReference type="AlphaFoldDB" id="A0A497WT92"/>
<dbReference type="EMBL" id="RCCE01000002">
    <property type="protein sequence ID" value="RLJ58907.1"/>
    <property type="molecule type" value="Genomic_DNA"/>
</dbReference>
<organism evidence="5 6">
    <name type="scientific">Litoreibacter meonggei</name>
    <dbReference type="NCBI Taxonomy" id="1049199"/>
    <lineage>
        <taxon>Bacteria</taxon>
        <taxon>Pseudomonadati</taxon>
        <taxon>Pseudomonadota</taxon>
        <taxon>Alphaproteobacteria</taxon>
        <taxon>Rhodobacterales</taxon>
        <taxon>Roseobacteraceae</taxon>
        <taxon>Litoreibacter</taxon>
    </lineage>
</organism>
<feature type="domain" description="Bacterial surface antigen (D15)" evidence="4">
    <location>
        <begin position="303"/>
        <end position="601"/>
    </location>
</feature>
<accession>A0A497WT92</accession>
<protein>
    <submittedName>
        <fullName evidence="5">Autotransporter secretion outer membrane protein TamA</fullName>
    </submittedName>
</protein>
<evidence type="ECO:0000256" key="3">
    <source>
        <dbReference type="ARBA" id="ARBA00023136"/>
    </source>
</evidence>
<dbReference type="RefSeq" id="WP_121022448.1">
    <property type="nucleotide sequence ID" value="NZ_RCCE01000002.1"/>
</dbReference>
<evidence type="ECO:0000313" key="5">
    <source>
        <dbReference type="EMBL" id="RLJ58907.1"/>
    </source>
</evidence>
<dbReference type="InterPro" id="IPR039910">
    <property type="entry name" value="D15-like"/>
</dbReference>
<comment type="subcellular location">
    <subcellularLocation>
        <location evidence="1">Membrane</location>
    </subcellularLocation>
</comment>
<sequence length="601" mass="63791">MNIHNIIRRMTIGILGVSLPVCANALESVEVRLIGRADAELQNSLQSSSVLKSLQGDADATAGDVLTAARSEYAQLVEVLYSKGYYSSVVSVLVDGREAALIDPFREPARVDMVQILVEPGRPFRFGKTEIGPLVDASPLESGFRTGAPALADVVRTTAKEAVEDWRGVGHAKAKITDQSVLARHGTAQLDVDVDIAPGPRAKFGTTIVTGDSAVRVKRVRAIAGLPSGKVFDPDVVKKAAARLRKVGTFKSVQVTEADEVQSDGTLDMQINVVDRKPRRIGGGLELSSLDGLTVSGYWLHRNIFGGAETLRVDSEIAQIGGGASGVDYSLSFRLEKPAVYGPDTLFFTEFGTYYTDEEDYLEKKIELTVGASHEFGERLTFELGIGYSYSRVTDLYATPNTERTLQLLSLPMALTYDARDDRLDATKGLYLKGEVTPFYETVQGQTGAHLTLDARGYHAVGGAKQTVLAGRFQLGSLLGPTAADAPPDFLFYSGGGGTVRGQPYQSLGATVAGSTLGGRSFAGLSGEVRHSLTDTIGLVAFLDAGYIGADGFSNGDWHAGAGLGLRYKTPVGPIRLDVAAPVAGDTGSGVQIYVGIGQAF</sequence>
<evidence type="ECO:0000256" key="1">
    <source>
        <dbReference type="ARBA" id="ARBA00004370"/>
    </source>
</evidence>
<dbReference type="GO" id="GO:0019867">
    <property type="term" value="C:outer membrane"/>
    <property type="evidence" value="ECO:0007669"/>
    <property type="project" value="InterPro"/>
</dbReference>
<dbReference type="Pfam" id="PF01103">
    <property type="entry name" value="Omp85"/>
    <property type="match status" value="1"/>
</dbReference>
<reference evidence="5 6" key="1">
    <citation type="submission" date="2018-10" db="EMBL/GenBank/DDBJ databases">
        <title>Genomic Encyclopedia of Archaeal and Bacterial Type Strains, Phase II (KMG-II): from individual species to whole genera.</title>
        <authorList>
            <person name="Goeker M."/>
        </authorList>
    </citation>
    <scope>NUCLEOTIDE SEQUENCE [LARGE SCALE GENOMIC DNA]</scope>
    <source>
        <strain evidence="5 6">DSM 29466</strain>
    </source>
</reference>
<dbReference type="OrthoDB" id="9769707at2"/>
<dbReference type="Gene3D" id="3.10.20.310">
    <property type="entry name" value="membrane protein fhac"/>
    <property type="match status" value="1"/>
</dbReference>
<dbReference type="Gene3D" id="2.40.160.50">
    <property type="entry name" value="membrane protein fhac: a member of the omp85/tpsb transporter family"/>
    <property type="match status" value="1"/>
</dbReference>
<gene>
    <name evidence="5" type="ORF">BCF46_1045</name>
</gene>
<evidence type="ECO:0000256" key="2">
    <source>
        <dbReference type="ARBA" id="ARBA00022452"/>
    </source>
</evidence>
<name>A0A497WT92_9RHOB</name>
<dbReference type="InterPro" id="IPR000184">
    <property type="entry name" value="Bac_surfAg_D15"/>
</dbReference>
<proteinExistence type="predicted"/>
<dbReference type="Proteomes" id="UP000269157">
    <property type="component" value="Unassembled WGS sequence"/>
</dbReference>
<keyword evidence="2" id="KW-1134">Transmembrane beta strand</keyword>